<keyword evidence="2" id="KW-1185">Reference proteome</keyword>
<dbReference type="EMBL" id="JASBWV010000022">
    <property type="protein sequence ID" value="KAJ9119909.1"/>
    <property type="molecule type" value="Genomic_DNA"/>
</dbReference>
<comment type="caution">
    <text evidence="1">The sequence shown here is derived from an EMBL/GenBank/DDBJ whole genome shotgun (WGS) entry which is preliminary data.</text>
</comment>
<dbReference type="Proteomes" id="UP001234202">
    <property type="component" value="Unassembled WGS sequence"/>
</dbReference>
<reference evidence="1" key="1">
    <citation type="submission" date="2023-04" db="EMBL/GenBank/DDBJ databases">
        <title>Draft Genome sequencing of Naganishia species isolated from polar environments using Oxford Nanopore Technology.</title>
        <authorList>
            <person name="Leo P."/>
            <person name="Venkateswaran K."/>
        </authorList>
    </citation>
    <scope>NUCLEOTIDE SEQUENCE</scope>
    <source>
        <strain evidence="1">DBVPG 5303</strain>
    </source>
</reference>
<evidence type="ECO:0000313" key="2">
    <source>
        <dbReference type="Proteomes" id="UP001234202"/>
    </source>
</evidence>
<organism evidence="1 2">
    <name type="scientific">Naganishia onofrii</name>
    <dbReference type="NCBI Taxonomy" id="1851511"/>
    <lineage>
        <taxon>Eukaryota</taxon>
        <taxon>Fungi</taxon>
        <taxon>Dikarya</taxon>
        <taxon>Basidiomycota</taxon>
        <taxon>Agaricomycotina</taxon>
        <taxon>Tremellomycetes</taxon>
        <taxon>Filobasidiales</taxon>
        <taxon>Filobasidiaceae</taxon>
        <taxon>Naganishia</taxon>
    </lineage>
</organism>
<gene>
    <name evidence="1" type="ORF">QFC24_005392</name>
</gene>
<accession>A0ACC2X966</accession>
<protein>
    <submittedName>
        <fullName evidence="1">Uncharacterized protein</fullName>
    </submittedName>
</protein>
<evidence type="ECO:0000313" key="1">
    <source>
        <dbReference type="EMBL" id="KAJ9119909.1"/>
    </source>
</evidence>
<name>A0ACC2X966_9TREE</name>
<sequence length="454" mass="50817">MSYGPRALKQSSLGIQSYEDQHVYIYRHTGPATNANNTAASTVVVPTLTVNNSPLRAPLLTSVQNLPVLKGLGTFPKFKRNAEGLMVSHKRYYIVKEVNVPQTSTSVRRGNAARRDAAAPAVLHPHREEDREDVWAFLIRCLDDSIMFHFSVDVLEPELADAAGIWREFHERFDTTDIQTAGRYQGKLWSVKLKDGGNAQKHVNRFQRYFNKLTIAGDAPSDKIFAVALLQSLPDQYSTLKSNHFANPLITSHTVKTAIYSQLELLGFPGGETVDSSEDDDDDVSKKSEVKALVSKAFDAKIKDRNAKSNLPKKVCTEHPNSNTHETKECYVLRHRQLESKDKKIEELNRKLRDLQSAKANVAHVSLGQEPGDGSFGWIAVAPTAMVNTPIQGHKFVIDSAATEHMVHTDANLHDVVEINEWIRPEATTAFWPLTKEISRSLALIFKTYSTHLR</sequence>
<proteinExistence type="predicted"/>